<keyword evidence="5" id="KW-0456">Lyase</keyword>
<feature type="domain" description="Orn/Lys/Arg decarboxylase C-terminal" evidence="8">
    <location>
        <begin position="451"/>
        <end position="504"/>
    </location>
</feature>
<name>A0A7T4A0G0_9MICO</name>
<dbReference type="Pfam" id="PF03711">
    <property type="entry name" value="OKR_DC_1_C"/>
    <property type="match status" value="1"/>
</dbReference>
<evidence type="ECO:0000259" key="8">
    <source>
        <dbReference type="Pfam" id="PF03711"/>
    </source>
</evidence>
<dbReference type="InterPro" id="IPR000310">
    <property type="entry name" value="Orn/Lys/Arg_deCO2ase_major_dom"/>
</dbReference>
<dbReference type="InterPro" id="IPR036633">
    <property type="entry name" value="Prn/Lys/Arg_de-COase_C_sf"/>
</dbReference>
<comment type="cofactor">
    <cofactor evidence="1">
        <name>pyridoxal 5'-phosphate</name>
        <dbReference type="ChEBI" id="CHEBI:597326"/>
    </cofactor>
</comment>
<sequence length="533" mass="55746">MTVHQDSAVPATPHEDGRARTHAPYADALAKAAARNPLLLQTPGHGGNGDGISAGQADFFGENVLALDIPPLFDGIDLGVDTPKDEALELAAEAWGARRTWFLTNGSSQGNRMAALAIGTLGSGVVTQRSAHSSFIDGIVLAGINPRFVSPNVDEVNGIAHGVTPDSLRHAIRSHPETVTAVYLVTPSYFGAVADVAALAEVAHEAGAILIVDAAWGAHFGFHPDLPASPVTLGADVVIMSTHKLAGSFTQSALLHLGDTEFADRLEPALARAFMMTASTSENAHLMASIDIARRDLVNSQDAIAESLTNIRHARAQIEGSGHYRLLSADFLSSPDVVDIDPFRLPIDITATGFDGHTVRKRLAEDFGIFAEMATATTLVALIGLGKSPDISRLLDALEQLRLENAEADVLAEADAEVVGTIEQGAAPASADDAPVEIPPLPTAGDLVMLPRDAFFAESEVVSAAEAAGRISVSSLAAYPPGIPNVLPGEEITQETIDFLQAVAASPSGHVRGSVDPELANFRVVVPSHTHEN</sequence>
<dbReference type="Gene3D" id="3.40.640.10">
    <property type="entry name" value="Type I PLP-dependent aspartate aminotransferase-like (Major domain)"/>
    <property type="match status" value="1"/>
</dbReference>
<keyword evidence="4" id="KW-0663">Pyridoxal phosphate</keyword>
<dbReference type="SUPFAM" id="SSF55904">
    <property type="entry name" value="Ornithine decarboxylase C-terminal domain"/>
    <property type="match status" value="1"/>
</dbReference>
<evidence type="ECO:0000256" key="5">
    <source>
        <dbReference type="ARBA" id="ARBA00023239"/>
    </source>
</evidence>
<evidence type="ECO:0000256" key="3">
    <source>
        <dbReference type="ARBA" id="ARBA00022793"/>
    </source>
</evidence>
<accession>A0A7T4A0G0</accession>
<dbReference type="SUPFAM" id="SSF53383">
    <property type="entry name" value="PLP-dependent transferases"/>
    <property type="match status" value="1"/>
</dbReference>
<keyword evidence="3" id="KW-0210">Decarboxylase</keyword>
<evidence type="ECO:0000256" key="1">
    <source>
        <dbReference type="ARBA" id="ARBA00001933"/>
    </source>
</evidence>
<dbReference type="Pfam" id="PF01276">
    <property type="entry name" value="OKR_DC_1"/>
    <property type="match status" value="1"/>
</dbReference>
<keyword evidence="9" id="KW-0032">Aminotransferase</keyword>
<dbReference type="Gene3D" id="3.90.100.10">
    <property type="entry name" value="Orn/Lys/Arg decarboxylase, C-terminal domain"/>
    <property type="match status" value="1"/>
</dbReference>
<dbReference type="AlphaFoldDB" id="A0A7T4A0G0"/>
<dbReference type="InterPro" id="IPR015421">
    <property type="entry name" value="PyrdxlP-dep_Trfase_major"/>
</dbReference>
<evidence type="ECO:0000256" key="6">
    <source>
        <dbReference type="SAM" id="MobiDB-lite"/>
    </source>
</evidence>
<feature type="domain" description="Orn/Lys/Arg decarboxylases family 1 pyridoxal-P attachment site" evidence="7">
    <location>
        <begin position="24"/>
        <end position="323"/>
    </location>
</feature>
<dbReference type="InterPro" id="IPR052357">
    <property type="entry name" value="Orn_Lys_Arg_decarboxylase-I"/>
</dbReference>
<feature type="region of interest" description="Disordered" evidence="6">
    <location>
        <begin position="1"/>
        <end position="20"/>
    </location>
</feature>
<evidence type="ECO:0000313" key="9">
    <source>
        <dbReference type="EMBL" id="QQB14982.1"/>
    </source>
</evidence>
<protein>
    <submittedName>
        <fullName evidence="9">Aminotransferase class V-fold PLP-dependent enzyme</fullName>
    </submittedName>
</protein>
<evidence type="ECO:0000259" key="7">
    <source>
        <dbReference type="Pfam" id="PF01276"/>
    </source>
</evidence>
<gene>
    <name evidence="9" type="ORF">I6H47_03115</name>
</gene>
<dbReference type="InterPro" id="IPR015424">
    <property type="entry name" value="PyrdxlP-dep_Trfase"/>
</dbReference>
<proteinExistence type="inferred from homology"/>
<evidence type="ECO:0000313" key="10">
    <source>
        <dbReference type="Proteomes" id="UP000595374"/>
    </source>
</evidence>
<dbReference type="PANTHER" id="PTHR43277">
    <property type="entry name" value="ARGININE DECARBOXYLASE"/>
    <property type="match status" value="1"/>
</dbReference>
<dbReference type="RefSeq" id="WP_198500015.1">
    <property type="nucleotide sequence ID" value="NZ_CP065989.1"/>
</dbReference>
<organism evidence="9 10">
    <name type="scientific">Brevibacterium casei</name>
    <dbReference type="NCBI Taxonomy" id="33889"/>
    <lineage>
        <taxon>Bacteria</taxon>
        <taxon>Bacillati</taxon>
        <taxon>Actinomycetota</taxon>
        <taxon>Actinomycetes</taxon>
        <taxon>Micrococcales</taxon>
        <taxon>Brevibacteriaceae</taxon>
        <taxon>Brevibacterium</taxon>
    </lineage>
</organism>
<reference evidence="9 10" key="1">
    <citation type="submission" date="2020-12" db="EMBL/GenBank/DDBJ databases">
        <title>FDA dAtabase for Regulatory Grade micrObial Sequences (FDA-ARGOS): Supporting development and validation of Infectious Disease Dx tests.</title>
        <authorList>
            <person name="Sproer C."/>
            <person name="Gronow S."/>
            <person name="Severitt S."/>
            <person name="Schroder I."/>
            <person name="Tallon L."/>
            <person name="Sadzewicz L."/>
            <person name="Zhao X."/>
            <person name="Boylan J."/>
            <person name="Ott S."/>
            <person name="Bowen H."/>
            <person name="Vavikolanu K."/>
            <person name="Mehta A."/>
            <person name="Aluvathingal J."/>
            <person name="Nadendla S."/>
            <person name="Lowell S."/>
            <person name="Myers T."/>
            <person name="Yan Y."/>
            <person name="Sichtig H."/>
        </authorList>
    </citation>
    <scope>NUCLEOTIDE SEQUENCE [LARGE SCALE GENOMIC DNA]</scope>
    <source>
        <strain evidence="9 10">FDAARGOS_990</strain>
    </source>
</reference>
<keyword evidence="9" id="KW-0808">Transferase</keyword>
<dbReference type="Proteomes" id="UP000595374">
    <property type="component" value="Chromosome"/>
</dbReference>
<evidence type="ECO:0000256" key="2">
    <source>
        <dbReference type="ARBA" id="ARBA00010671"/>
    </source>
</evidence>
<dbReference type="PANTHER" id="PTHR43277:SF4">
    <property type="entry name" value="ARGININE DECARBOXYLASE"/>
    <property type="match status" value="1"/>
</dbReference>
<evidence type="ECO:0000256" key="4">
    <source>
        <dbReference type="ARBA" id="ARBA00022898"/>
    </source>
</evidence>
<dbReference type="GO" id="GO:0016831">
    <property type="term" value="F:carboxy-lyase activity"/>
    <property type="evidence" value="ECO:0007669"/>
    <property type="project" value="UniProtKB-KW"/>
</dbReference>
<dbReference type="GO" id="GO:0008483">
    <property type="term" value="F:transaminase activity"/>
    <property type="evidence" value="ECO:0007669"/>
    <property type="project" value="UniProtKB-KW"/>
</dbReference>
<dbReference type="InterPro" id="IPR008286">
    <property type="entry name" value="Prn/Lys/Arg_de-COase_C"/>
</dbReference>
<comment type="similarity">
    <text evidence="2">Belongs to the Orn/Lys/Arg decarboxylase class-I family.</text>
</comment>
<dbReference type="EMBL" id="CP065989">
    <property type="protein sequence ID" value="QQB14982.1"/>
    <property type="molecule type" value="Genomic_DNA"/>
</dbReference>